<dbReference type="InterPro" id="IPR017221">
    <property type="entry name" value="DUF34/NIF3_bac"/>
</dbReference>
<comment type="subunit">
    <text evidence="2">Homohexamer.</text>
</comment>
<evidence type="ECO:0000313" key="7">
    <source>
        <dbReference type="EMBL" id="ATL47353.1"/>
    </source>
</evidence>
<dbReference type="InterPro" id="IPR002678">
    <property type="entry name" value="DUF34/NIF3"/>
</dbReference>
<keyword evidence="4 5" id="KW-0479">Metal-binding</keyword>
<accession>A0A291QU08</accession>
<dbReference type="Pfam" id="PF01784">
    <property type="entry name" value="DUF34_NIF3"/>
    <property type="match status" value="1"/>
</dbReference>
<dbReference type="RefSeq" id="WP_098193735.1">
    <property type="nucleotide sequence ID" value="NZ_CP023777.1"/>
</dbReference>
<feature type="binding site" evidence="6">
    <location>
        <position position="67"/>
    </location>
    <ligand>
        <name>a divalent metal cation</name>
        <dbReference type="ChEBI" id="CHEBI:60240"/>
        <label>1</label>
    </ligand>
</feature>
<keyword evidence="8" id="KW-1185">Reference proteome</keyword>
<protein>
    <recommendedName>
        <fullName evidence="3 5">GTP cyclohydrolase 1 type 2 homolog</fullName>
    </recommendedName>
</protein>
<comment type="similarity">
    <text evidence="1 5">Belongs to the GTP cyclohydrolase I type 2/NIF3 family.</text>
</comment>
<dbReference type="AlphaFoldDB" id="A0A291QU08"/>
<dbReference type="OrthoDB" id="9792792at2"/>
<evidence type="ECO:0000256" key="6">
    <source>
        <dbReference type="PIRSR" id="PIRSR602678-1"/>
    </source>
</evidence>
<organism evidence="7 8">
    <name type="scientific">Chitinophaga caeni</name>
    <dbReference type="NCBI Taxonomy" id="2029983"/>
    <lineage>
        <taxon>Bacteria</taxon>
        <taxon>Pseudomonadati</taxon>
        <taxon>Bacteroidota</taxon>
        <taxon>Chitinophagia</taxon>
        <taxon>Chitinophagales</taxon>
        <taxon>Chitinophagaceae</taxon>
        <taxon>Chitinophaga</taxon>
    </lineage>
</organism>
<gene>
    <name evidence="7" type="ORF">COR50_09325</name>
</gene>
<dbReference type="Proteomes" id="UP000220133">
    <property type="component" value="Chromosome"/>
</dbReference>
<dbReference type="KEGG" id="cbae:COR50_09325"/>
<dbReference type="Gene3D" id="3.40.1390.30">
    <property type="entry name" value="NIF3 (NGG1p interacting factor 3)-like"/>
    <property type="match status" value="1"/>
</dbReference>
<dbReference type="InterPro" id="IPR015867">
    <property type="entry name" value="N-reg_PII/ATP_PRibTrfase_C"/>
</dbReference>
<feature type="binding site" evidence="6">
    <location>
        <position position="329"/>
    </location>
    <ligand>
        <name>a divalent metal cation</name>
        <dbReference type="ChEBI" id="CHEBI:60240"/>
        <label>1</label>
    </ligand>
</feature>
<dbReference type="SUPFAM" id="SSF102705">
    <property type="entry name" value="NIF3 (NGG1p interacting factor 3)-like"/>
    <property type="match status" value="1"/>
</dbReference>
<feature type="binding site" evidence="6">
    <location>
        <position position="66"/>
    </location>
    <ligand>
        <name>a divalent metal cation</name>
        <dbReference type="ChEBI" id="CHEBI:60240"/>
        <label>1</label>
    </ligand>
</feature>
<dbReference type="PIRSF" id="PIRSF037489">
    <property type="entry name" value="UCP037489_NIF3_YqfO"/>
    <property type="match status" value="1"/>
</dbReference>
<evidence type="ECO:0000256" key="3">
    <source>
        <dbReference type="ARBA" id="ARBA00022112"/>
    </source>
</evidence>
<feature type="binding site" evidence="6">
    <location>
        <position position="105"/>
    </location>
    <ligand>
        <name>a divalent metal cation</name>
        <dbReference type="ChEBI" id="CHEBI:60240"/>
        <label>1</label>
    </ligand>
</feature>
<feature type="binding site" evidence="6">
    <location>
        <position position="333"/>
    </location>
    <ligand>
        <name>a divalent metal cation</name>
        <dbReference type="ChEBI" id="CHEBI:60240"/>
        <label>1</label>
    </ligand>
</feature>
<evidence type="ECO:0000256" key="5">
    <source>
        <dbReference type="PIRNR" id="PIRNR037489"/>
    </source>
</evidence>
<dbReference type="EMBL" id="CP023777">
    <property type="protein sequence ID" value="ATL47353.1"/>
    <property type="molecule type" value="Genomic_DNA"/>
</dbReference>
<dbReference type="FunFam" id="3.40.1390.30:FF:000001">
    <property type="entry name" value="GTP cyclohydrolase 1 type 2"/>
    <property type="match status" value="1"/>
</dbReference>
<dbReference type="Gene3D" id="3.30.70.120">
    <property type="match status" value="1"/>
</dbReference>
<proteinExistence type="inferred from homology"/>
<dbReference type="PANTHER" id="PTHR13799">
    <property type="entry name" value="NGG1 INTERACTING FACTOR 3"/>
    <property type="match status" value="1"/>
</dbReference>
<name>A0A291QU08_9BACT</name>
<reference evidence="7 8" key="1">
    <citation type="submission" date="2017-10" db="EMBL/GenBank/DDBJ databases">
        <title>Paenichitinophaga pekingensis gen. nov., sp. nov., isolated from activated sludge.</title>
        <authorList>
            <person name="Jin D."/>
            <person name="Kong X."/>
            <person name="Deng Y."/>
            <person name="Bai Z."/>
        </authorList>
    </citation>
    <scope>NUCLEOTIDE SEQUENCE [LARGE SCALE GENOMIC DNA]</scope>
    <source>
        <strain evidence="7 8">13</strain>
    </source>
</reference>
<evidence type="ECO:0000313" key="8">
    <source>
        <dbReference type="Proteomes" id="UP000220133"/>
    </source>
</evidence>
<dbReference type="InterPro" id="IPR036069">
    <property type="entry name" value="DUF34/NIF3_sf"/>
</dbReference>
<dbReference type="GO" id="GO:0005737">
    <property type="term" value="C:cytoplasm"/>
    <property type="evidence" value="ECO:0007669"/>
    <property type="project" value="TreeGrafter"/>
</dbReference>
<dbReference type="GO" id="GO:0046872">
    <property type="term" value="F:metal ion binding"/>
    <property type="evidence" value="ECO:0007669"/>
    <property type="project" value="UniProtKB-UniRule"/>
</dbReference>
<evidence type="ECO:0000256" key="4">
    <source>
        <dbReference type="ARBA" id="ARBA00022723"/>
    </source>
</evidence>
<sequence>MKLSIKEVVQAIEQFAPLQYQESYDNAGLIFGDPQTAVRNILLTLDATEAVLDEAIEKGCNLIVAHHPIVFGGLKKINGKNYVERVAIKAIKNDIAIYAAHTNLDNVRAGVSHMIAKQLGLVNTRVLAPKLNLLKKLYTFVPTAQLEVVRDAMFEAGAGSIGQYSECSFSSEGAGTFKAGSGTRPFAGEIGSRHTETESKLEVIFPGHFQPAVVSALLAAHPYEEVAYDIISLDNAYPEVGFGLIGDLEVEMDEMSFLEHVKQQMKTGCVRYTPLRGKPVKRVALCGGAGSFLLKTAKSAGADAYVSADFKYHEFFDAENQLIIADVGHFESEQFVVELFYRILTEKFPNFAPLKSTICTNPVNYL</sequence>
<dbReference type="PANTHER" id="PTHR13799:SF14">
    <property type="entry name" value="GTP CYCLOHYDROLASE 1 TYPE 2 HOMOLOG"/>
    <property type="match status" value="1"/>
</dbReference>
<evidence type="ECO:0000256" key="1">
    <source>
        <dbReference type="ARBA" id="ARBA00006964"/>
    </source>
</evidence>
<evidence type="ECO:0000256" key="2">
    <source>
        <dbReference type="ARBA" id="ARBA00011643"/>
    </source>
</evidence>
<dbReference type="NCBIfam" id="TIGR00486">
    <property type="entry name" value="YbgI_SA1388"/>
    <property type="match status" value="1"/>
</dbReference>